<dbReference type="SMART" id="SM00355">
    <property type="entry name" value="ZnF_C2H2"/>
    <property type="match status" value="4"/>
</dbReference>
<dbReference type="FunFam" id="3.30.160.60:FF:000536">
    <property type="entry name" value="hypermethylated in cancer 2 protein-like"/>
    <property type="match status" value="1"/>
</dbReference>
<dbReference type="Bgee" id="ENSNBRG00000002571">
    <property type="expression patterns" value="Expressed in heart and 2 other cell types or tissues"/>
</dbReference>
<keyword evidence="3" id="KW-0677">Repeat</keyword>
<keyword evidence="2" id="KW-0479">Metal-binding</keyword>
<dbReference type="Pfam" id="PF00096">
    <property type="entry name" value="zf-C2H2"/>
    <property type="match status" value="4"/>
</dbReference>
<feature type="domain" description="C2H2-type" evidence="10">
    <location>
        <begin position="381"/>
        <end position="408"/>
    </location>
</feature>
<dbReference type="InterPro" id="IPR036236">
    <property type="entry name" value="Znf_C2H2_sf"/>
</dbReference>
<feature type="region of interest" description="Disordered" evidence="8">
    <location>
        <begin position="200"/>
        <end position="237"/>
    </location>
</feature>
<evidence type="ECO:0000256" key="7">
    <source>
        <dbReference type="PROSITE-ProRule" id="PRU00042"/>
    </source>
</evidence>
<dbReference type="PROSITE" id="PS50157">
    <property type="entry name" value="ZINC_FINGER_C2H2_2"/>
    <property type="match status" value="4"/>
</dbReference>
<feature type="region of interest" description="Disordered" evidence="8">
    <location>
        <begin position="283"/>
        <end position="303"/>
    </location>
</feature>
<dbReference type="FunFam" id="3.30.160.60:FF:002878">
    <property type="entry name" value="Zinc finger protein 652"/>
    <property type="match status" value="1"/>
</dbReference>
<dbReference type="PROSITE" id="PS50097">
    <property type="entry name" value="BTB"/>
    <property type="match status" value="1"/>
</dbReference>
<dbReference type="GO" id="GO:0008270">
    <property type="term" value="F:zinc ion binding"/>
    <property type="evidence" value="ECO:0007669"/>
    <property type="project" value="UniProtKB-KW"/>
</dbReference>
<evidence type="ECO:0000313" key="11">
    <source>
        <dbReference type="Ensembl" id="ENSNBRP00000003228.1"/>
    </source>
</evidence>
<dbReference type="STRING" id="32507.ENSNBRP00000003228"/>
<dbReference type="InterPro" id="IPR050457">
    <property type="entry name" value="ZnFinger_BTB_dom_contain"/>
</dbReference>
<dbReference type="Gene3D" id="3.30.160.60">
    <property type="entry name" value="Classic Zinc Finger"/>
    <property type="match status" value="4"/>
</dbReference>
<dbReference type="SUPFAM" id="SSF54695">
    <property type="entry name" value="POZ domain"/>
    <property type="match status" value="1"/>
</dbReference>
<keyword evidence="5" id="KW-0862">Zinc</keyword>
<dbReference type="OMA" id="KCENRYL"/>
<evidence type="ECO:0000259" key="9">
    <source>
        <dbReference type="PROSITE" id="PS50097"/>
    </source>
</evidence>
<dbReference type="GO" id="GO:0000981">
    <property type="term" value="F:DNA-binding transcription factor activity, RNA polymerase II-specific"/>
    <property type="evidence" value="ECO:0007669"/>
    <property type="project" value="TreeGrafter"/>
</dbReference>
<accession>A0A3Q4GA57</accession>
<keyword evidence="4 7" id="KW-0863">Zinc-finger</keyword>
<dbReference type="PROSITE" id="PS00028">
    <property type="entry name" value="ZINC_FINGER_C2H2_1"/>
    <property type="match status" value="4"/>
</dbReference>
<protein>
    <submittedName>
        <fullName evidence="11">BCL6B transcription repressor</fullName>
    </submittedName>
</protein>
<keyword evidence="6" id="KW-0539">Nucleus</keyword>
<dbReference type="FunFam" id="3.30.160.60:FF:003950">
    <property type="match status" value="1"/>
</dbReference>
<keyword evidence="12" id="KW-1185">Reference proteome</keyword>
<dbReference type="Ensembl" id="ENSNBRT00000003342.1">
    <property type="protein sequence ID" value="ENSNBRP00000003228.1"/>
    <property type="gene ID" value="ENSNBRG00000002571.1"/>
</dbReference>
<evidence type="ECO:0000256" key="8">
    <source>
        <dbReference type="SAM" id="MobiDB-lite"/>
    </source>
</evidence>
<reference evidence="11" key="1">
    <citation type="submission" date="2025-08" db="UniProtKB">
        <authorList>
            <consortium name="Ensembl"/>
        </authorList>
    </citation>
    <scope>IDENTIFICATION</scope>
</reference>
<evidence type="ECO:0000256" key="5">
    <source>
        <dbReference type="ARBA" id="ARBA00022833"/>
    </source>
</evidence>
<dbReference type="Pfam" id="PF00651">
    <property type="entry name" value="BTB"/>
    <property type="match status" value="1"/>
</dbReference>
<proteinExistence type="predicted"/>
<feature type="domain" description="C2H2-type" evidence="10">
    <location>
        <begin position="465"/>
        <end position="488"/>
    </location>
</feature>
<evidence type="ECO:0000256" key="2">
    <source>
        <dbReference type="ARBA" id="ARBA00022723"/>
    </source>
</evidence>
<dbReference type="GeneTree" id="ENSGT00940000159844"/>
<feature type="domain" description="C2H2-type" evidence="10">
    <location>
        <begin position="437"/>
        <end position="464"/>
    </location>
</feature>
<dbReference type="InterPro" id="IPR011333">
    <property type="entry name" value="SKP1/BTB/POZ_sf"/>
</dbReference>
<dbReference type="PANTHER" id="PTHR46105:SF25">
    <property type="entry name" value="ZGC:110075 PROTEIN"/>
    <property type="match status" value="1"/>
</dbReference>
<dbReference type="InterPro" id="IPR013087">
    <property type="entry name" value="Znf_C2H2_type"/>
</dbReference>
<evidence type="ECO:0000259" key="10">
    <source>
        <dbReference type="PROSITE" id="PS50157"/>
    </source>
</evidence>
<dbReference type="SUPFAM" id="SSF57667">
    <property type="entry name" value="beta-beta-alpha zinc fingers"/>
    <property type="match status" value="2"/>
</dbReference>
<dbReference type="Gene3D" id="3.30.710.10">
    <property type="entry name" value="Potassium Channel Kv1.1, Chain A"/>
    <property type="match status" value="1"/>
</dbReference>
<feature type="domain" description="C2H2-type" evidence="10">
    <location>
        <begin position="409"/>
        <end position="436"/>
    </location>
</feature>
<dbReference type="AlphaFoldDB" id="A0A3Q4GA57"/>
<dbReference type="InterPro" id="IPR000210">
    <property type="entry name" value="BTB/POZ_dom"/>
</dbReference>
<dbReference type="PANTHER" id="PTHR46105">
    <property type="entry name" value="AGAP004733-PA"/>
    <property type="match status" value="1"/>
</dbReference>
<reference evidence="11" key="2">
    <citation type="submission" date="2025-09" db="UniProtKB">
        <authorList>
            <consortium name="Ensembl"/>
        </authorList>
    </citation>
    <scope>IDENTIFICATION</scope>
</reference>
<dbReference type="FunFam" id="3.30.160.60:FF:000105">
    <property type="entry name" value="B-cell CLL/lymphoma 6, member B"/>
    <property type="match status" value="1"/>
</dbReference>
<evidence type="ECO:0000256" key="6">
    <source>
        <dbReference type="ARBA" id="ARBA00023242"/>
    </source>
</evidence>
<sequence>LPVKQADRGQSMRAAAPAEGYVKEFTRHSNDVLLNLNELRHRSILTDTTLIVGNVHLQAHCAVLVACSGFFYSLYSRRALLQGRGGSGEQLMTVSFPTTLDPSSVSLLLDFMYTSRLPLTPSIVSGVLAVAVYLQMDHVAETCRDFMQLCCLHNARRALVCAPLSFDGFSSLQHFLCFSCRVPVVTGGSLKPGAFPSCQPRSTELKGDPESPLMASPTLSPSSPTRSSCQPSSPAASETCNKNLVVCLRETTPDPKACNWKKYKYIVLNPLCAASAVKVEEMEEPQNRASPTDDSTPKAPREAWSGETGAGLLLQGTFKTFFHWCYYKIIFLTIFLKSHSSHPEAAHLNHHQVKRESYCTPYSYSGSLQGPKPACSGDKPYRCNVCAAQFNRPANLKTHSRIHSGEKPYRCDTCGARFVQVAHLRAHVLIHTGEKPYPCNTCGTRFRHLQTLKSHLRIHTGEKPYSCEKCDLHFRHKSQLRLHLRQKHGAVTNTKIRYKVLTEPYQPILQAC</sequence>
<dbReference type="Proteomes" id="UP000261580">
    <property type="component" value="Unassembled WGS sequence"/>
</dbReference>
<feature type="domain" description="BTB" evidence="9">
    <location>
        <begin position="46"/>
        <end position="121"/>
    </location>
</feature>
<evidence type="ECO:0000256" key="1">
    <source>
        <dbReference type="ARBA" id="ARBA00004123"/>
    </source>
</evidence>
<evidence type="ECO:0000256" key="3">
    <source>
        <dbReference type="ARBA" id="ARBA00022737"/>
    </source>
</evidence>
<evidence type="ECO:0000313" key="12">
    <source>
        <dbReference type="Proteomes" id="UP000261580"/>
    </source>
</evidence>
<evidence type="ECO:0000256" key="4">
    <source>
        <dbReference type="ARBA" id="ARBA00022771"/>
    </source>
</evidence>
<name>A0A3Q4GA57_NEOBR</name>
<feature type="compositionally biased region" description="Low complexity" evidence="8">
    <location>
        <begin position="211"/>
        <end position="234"/>
    </location>
</feature>
<organism evidence="11 12">
    <name type="scientific">Neolamprologus brichardi</name>
    <name type="common">Fairy cichlid</name>
    <name type="synonym">Lamprologus brichardi</name>
    <dbReference type="NCBI Taxonomy" id="32507"/>
    <lineage>
        <taxon>Eukaryota</taxon>
        <taxon>Metazoa</taxon>
        <taxon>Chordata</taxon>
        <taxon>Craniata</taxon>
        <taxon>Vertebrata</taxon>
        <taxon>Euteleostomi</taxon>
        <taxon>Actinopterygii</taxon>
        <taxon>Neopterygii</taxon>
        <taxon>Teleostei</taxon>
        <taxon>Neoteleostei</taxon>
        <taxon>Acanthomorphata</taxon>
        <taxon>Ovalentaria</taxon>
        <taxon>Cichlomorphae</taxon>
        <taxon>Cichliformes</taxon>
        <taxon>Cichlidae</taxon>
        <taxon>African cichlids</taxon>
        <taxon>Pseudocrenilabrinae</taxon>
        <taxon>Lamprologini</taxon>
        <taxon>Neolamprologus</taxon>
    </lineage>
</organism>
<dbReference type="SMART" id="SM00225">
    <property type="entry name" value="BTB"/>
    <property type="match status" value="1"/>
</dbReference>
<comment type="subcellular location">
    <subcellularLocation>
        <location evidence="1">Nucleus</location>
    </subcellularLocation>
</comment>
<dbReference type="GO" id="GO:0000978">
    <property type="term" value="F:RNA polymerase II cis-regulatory region sequence-specific DNA binding"/>
    <property type="evidence" value="ECO:0007669"/>
    <property type="project" value="TreeGrafter"/>
</dbReference>